<feature type="compositionally biased region" description="Basic and acidic residues" evidence="1">
    <location>
        <begin position="12"/>
        <end position="23"/>
    </location>
</feature>
<comment type="caution">
    <text evidence="2">The sequence shown here is derived from an EMBL/GenBank/DDBJ whole genome shotgun (WGS) entry which is preliminary data.</text>
</comment>
<evidence type="ECO:0000313" key="3">
    <source>
        <dbReference type="Proteomes" id="UP001215598"/>
    </source>
</evidence>
<organism evidence="2 3">
    <name type="scientific">Mycena metata</name>
    <dbReference type="NCBI Taxonomy" id="1033252"/>
    <lineage>
        <taxon>Eukaryota</taxon>
        <taxon>Fungi</taxon>
        <taxon>Dikarya</taxon>
        <taxon>Basidiomycota</taxon>
        <taxon>Agaricomycotina</taxon>
        <taxon>Agaricomycetes</taxon>
        <taxon>Agaricomycetidae</taxon>
        <taxon>Agaricales</taxon>
        <taxon>Marasmiineae</taxon>
        <taxon>Mycenaceae</taxon>
        <taxon>Mycena</taxon>
    </lineage>
</organism>
<protein>
    <submittedName>
        <fullName evidence="2">Uncharacterized protein</fullName>
    </submittedName>
</protein>
<dbReference type="EMBL" id="JARKIB010000078">
    <property type="protein sequence ID" value="KAJ7747004.1"/>
    <property type="molecule type" value="Genomic_DNA"/>
</dbReference>
<dbReference type="AlphaFoldDB" id="A0AAD7N561"/>
<evidence type="ECO:0000256" key="1">
    <source>
        <dbReference type="SAM" id="MobiDB-lite"/>
    </source>
</evidence>
<accession>A0AAD7N561</accession>
<gene>
    <name evidence="2" type="ORF">B0H16DRAFT_1320731</name>
</gene>
<evidence type="ECO:0000313" key="2">
    <source>
        <dbReference type="EMBL" id="KAJ7747004.1"/>
    </source>
</evidence>
<dbReference type="Proteomes" id="UP001215598">
    <property type="component" value="Unassembled WGS sequence"/>
</dbReference>
<reference evidence="2" key="1">
    <citation type="submission" date="2023-03" db="EMBL/GenBank/DDBJ databases">
        <title>Massive genome expansion in bonnet fungi (Mycena s.s.) driven by repeated elements and novel gene families across ecological guilds.</title>
        <authorList>
            <consortium name="Lawrence Berkeley National Laboratory"/>
            <person name="Harder C.B."/>
            <person name="Miyauchi S."/>
            <person name="Viragh M."/>
            <person name="Kuo A."/>
            <person name="Thoen E."/>
            <person name="Andreopoulos B."/>
            <person name="Lu D."/>
            <person name="Skrede I."/>
            <person name="Drula E."/>
            <person name="Henrissat B."/>
            <person name="Morin E."/>
            <person name="Kohler A."/>
            <person name="Barry K."/>
            <person name="LaButti K."/>
            <person name="Morin E."/>
            <person name="Salamov A."/>
            <person name="Lipzen A."/>
            <person name="Mereny Z."/>
            <person name="Hegedus B."/>
            <person name="Baldrian P."/>
            <person name="Stursova M."/>
            <person name="Weitz H."/>
            <person name="Taylor A."/>
            <person name="Grigoriev I.V."/>
            <person name="Nagy L.G."/>
            <person name="Martin F."/>
            <person name="Kauserud H."/>
        </authorList>
    </citation>
    <scope>NUCLEOTIDE SEQUENCE</scope>
    <source>
        <strain evidence="2">CBHHK182m</strain>
    </source>
</reference>
<sequence>MPSSSKKIQKCKAVEVDATESKHNVTSSKRKSKVQPLRSTTDGGSRWPEREDPPWGLVWDAVNHSCGYDTTFTVFANIWRGNTLAWSHHFSTISPLMHLLSEELVKVQRGDIGF</sequence>
<proteinExistence type="predicted"/>
<keyword evidence="3" id="KW-1185">Reference proteome</keyword>
<name>A0AAD7N561_9AGAR</name>
<feature type="region of interest" description="Disordered" evidence="1">
    <location>
        <begin position="1"/>
        <end position="51"/>
    </location>
</feature>